<dbReference type="STRING" id="5627.A0A1C7LUM3"/>
<evidence type="ECO:0000256" key="1">
    <source>
        <dbReference type="SAM" id="MobiDB-lite"/>
    </source>
</evidence>
<evidence type="ECO:0000313" key="2">
    <source>
        <dbReference type="EMBL" id="OBZ68352.1"/>
    </source>
</evidence>
<name>A0A1C7LUM3_GRIFR</name>
<dbReference type="Proteomes" id="UP000092993">
    <property type="component" value="Unassembled WGS sequence"/>
</dbReference>
<feature type="compositionally biased region" description="Basic and acidic residues" evidence="1">
    <location>
        <begin position="144"/>
        <end position="154"/>
    </location>
</feature>
<keyword evidence="3" id="KW-1185">Reference proteome</keyword>
<evidence type="ECO:0000313" key="3">
    <source>
        <dbReference type="Proteomes" id="UP000092993"/>
    </source>
</evidence>
<feature type="compositionally biased region" description="Basic and acidic residues" evidence="1">
    <location>
        <begin position="86"/>
        <end position="102"/>
    </location>
</feature>
<organism evidence="2 3">
    <name type="scientific">Grifola frondosa</name>
    <name type="common">Maitake</name>
    <name type="synonym">Polyporus frondosus</name>
    <dbReference type="NCBI Taxonomy" id="5627"/>
    <lineage>
        <taxon>Eukaryota</taxon>
        <taxon>Fungi</taxon>
        <taxon>Dikarya</taxon>
        <taxon>Basidiomycota</taxon>
        <taxon>Agaricomycotina</taxon>
        <taxon>Agaricomycetes</taxon>
        <taxon>Polyporales</taxon>
        <taxon>Grifolaceae</taxon>
        <taxon>Grifola</taxon>
    </lineage>
</organism>
<sequence>MKVVVEDGAPKSREQADAEIAARVLVQGNPFMQTTRGRRRSHSGLRSGLDTPDRFAGPHPHPPKLSPRHVQFAPLSGSSSSSSLTEQREIQRGDHGSRDDIYSPRSAHSSTRVRIPRDRDVEGESLKTPTPTEQPRRLPFARSRSRERSGEGHQRRAFAVWGQDESDSATSDSDADA</sequence>
<comment type="caution">
    <text evidence="2">The sequence shown here is derived from an EMBL/GenBank/DDBJ whole genome shotgun (WGS) entry which is preliminary data.</text>
</comment>
<dbReference type="EMBL" id="LUGG01000022">
    <property type="protein sequence ID" value="OBZ68352.1"/>
    <property type="molecule type" value="Genomic_DNA"/>
</dbReference>
<feature type="compositionally biased region" description="Basic and acidic residues" evidence="1">
    <location>
        <begin position="115"/>
        <end position="125"/>
    </location>
</feature>
<protein>
    <submittedName>
        <fullName evidence="2">Uncharacterized protein</fullName>
    </submittedName>
</protein>
<reference evidence="2 3" key="1">
    <citation type="submission" date="2016-03" db="EMBL/GenBank/DDBJ databases">
        <title>Whole genome sequencing of Grifola frondosa 9006-11.</title>
        <authorList>
            <person name="Min B."/>
            <person name="Park H."/>
            <person name="Kim J.-G."/>
            <person name="Cho H."/>
            <person name="Oh Y.-L."/>
            <person name="Kong W.-S."/>
            <person name="Choi I.-G."/>
        </authorList>
    </citation>
    <scope>NUCLEOTIDE SEQUENCE [LARGE SCALE GENOMIC DNA]</scope>
    <source>
        <strain evidence="2 3">9006-11</strain>
    </source>
</reference>
<feature type="region of interest" description="Disordered" evidence="1">
    <location>
        <begin position="26"/>
        <end position="177"/>
    </location>
</feature>
<proteinExistence type="predicted"/>
<dbReference type="AlphaFoldDB" id="A0A1C7LUM3"/>
<gene>
    <name evidence="2" type="ORF">A0H81_11781</name>
</gene>
<feature type="compositionally biased region" description="Low complexity" evidence="1">
    <location>
        <begin position="168"/>
        <end position="177"/>
    </location>
</feature>
<accession>A0A1C7LUM3</accession>